<sequence length="440" mass="48416">MPAVAVPASLHKDPYTCVKCNTDVSCSWKRDVDSFIQCQSCFRSSWRKVHWPSSKPPDTVIKSVLNKATGFTSCGQPLQSSPQLIDQHCDQQVPKKSLPLSSKLHHNSPGYCSYPLSLDIISSPPDFYSDTSSQCSSSFPSDHHFLGSSITSSSCGSSLSDDSSSSYHPFSSDLYSSSSTVTPPSSVTKKIKSTQCISQKVKIPYQMENILAKDLLKDNKVEQETRKEKKVQRTHNRAQCKKRTTGKTATITNRQILPKTSSVLPDPSVSITKHQCQSQMLTPNLQNKLTMEEEMMSFYSNLQTVDVSEISEFNTMISGSGTLRSKIQYLPTTWSTVSGKVNQQASTSIPKALDGDKMESDIKNKTRIKHQVNQAPTSSSLISSTFINMSVSSQTALSISQGKANQKIDKWLQKPKTSLGSHGSSSFHSHSSSSFDQPSK</sequence>
<dbReference type="PROSITE" id="PS50114">
    <property type="entry name" value="GATA_ZN_FINGER_2"/>
    <property type="match status" value="1"/>
</dbReference>
<evidence type="ECO:0000313" key="5">
    <source>
        <dbReference type="Proteomes" id="UP000319801"/>
    </source>
</evidence>
<dbReference type="GO" id="GO:0006355">
    <property type="term" value="P:regulation of DNA-templated transcription"/>
    <property type="evidence" value="ECO:0007669"/>
    <property type="project" value="InterPro"/>
</dbReference>
<comment type="caution">
    <text evidence="4">The sequence shown here is derived from an EMBL/GenBank/DDBJ whole genome shotgun (WGS) entry which is preliminary data.</text>
</comment>
<dbReference type="OrthoDB" id="8957333at2759"/>
<keyword evidence="1" id="KW-0862">Zinc</keyword>
<dbReference type="EMBL" id="VCAZ01000106">
    <property type="protein sequence ID" value="TSS97512.1"/>
    <property type="molecule type" value="Genomic_DNA"/>
</dbReference>
<keyword evidence="5" id="KW-1185">Reference proteome</keyword>
<evidence type="ECO:0000313" key="4">
    <source>
        <dbReference type="EMBL" id="TSS97512.1"/>
    </source>
</evidence>
<evidence type="ECO:0000256" key="2">
    <source>
        <dbReference type="SAM" id="MobiDB-lite"/>
    </source>
</evidence>
<protein>
    <recommendedName>
        <fullName evidence="3">GATA-type domain-containing protein</fullName>
    </recommendedName>
</protein>
<accession>A0A556V318</accession>
<reference evidence="4 5" key="1">
    <citation type="journal article" date="2019" name="Genome Biol. Evol.">
        <title>Whole-Genome Sequencing of the Giant Devil Catfish, Bagarius yarrelli.</title>
        <authorList>
            <person name="Jiang W."/>
            <person name="Lv Y."/>
            <person name="Cheng L."/>
            <person name="Yang K."/>
            <person name="Chao B."/>
            <person name="Wang X."/>
            <person name="Li Y."/>
            <person name="Pan X."/>
            <person name="You X."/>
            <person name="Zhang Y."/>
            <person name="Yang J."/>
            <person name="Li J."/>
            <person name="Zhang X."/>
            <person name="Liu S."/>
            <person name="Sun C."/>
            <person name="Yang J."/>
            <person name="Shi Q."/>
        </authorList>
    </citation>
    <scope>NUCLEOTIDE SEQUENCE [LARGE SCALE GENOMIC DNA]</scope>
    <source>
        <strain evidence="4">JWS20170419001</strain>
        <tissue evidence="4">Muscle</tissue>
    </source>
</reference>
<gene>
    <name evidence="4" type="ORF">Baya_12287</name>
</gene>
<dbReference type="GO" id="GO:0008270">
    <property type="term" value="F:zinc ion binding"/>
    <property type="evidence" value="ECO:0007669"/>
    <property type="project" value="UniProtKB-KW"/>
</dbReference>
<keyword evidence="1" id="KW-0479">Metal-binding</keyword>
<feature type="compositionally biased region" description="Low complexity" evidence="2">
    <location>
        <begin position="420"/>
        <end position="440"/>
    </location>
</feature>
<dbReference type="InterPro" id="IPR000679">
    <property type="entry name" value="Znf_GATA"/>
</dbReference>
<proteinExistence type="predicted"/>
<feature type="region of interest" description="Disordered" evidence="2">
    <location>
        <begin position="408"/>
        <end position="440"/>
    </location>
</feature>
<keyword evidence="1" id="KW-0863">Zinc-finger</keyword>
<name>A0A556V318_BAGYA</name>
<evidence type="ECO:0000259" key="3">
    <source>
        <dbReference type="PROSITE" id="PS50114"/>
    </source>
</evidence>
<organism evidence="4 5">
    <name type="scientific">Bagarius yarrelli</name>
    <name type="common">Goonch</name>
    <name type="synonym">Bagrus yarrelli</name>
    <dbReference type="NCBI Taxonomy" id="175774"/>
    <lineage>
        <taxon>Eukaryota</taxon>
        <taxon>Metazoa</taxon>
        <taxon>Chordata</taxon>
        <taxon>Craniata</taxon>
        <taxon>Vertebrata</taxon>
        <taxon>Euteleostomi</taxon>
        <taxon>Actinopterygii</taxon>
        <taxon>Neopterygii</taxon>
        <taxon>Teleostei</taxon>
        <taxon>Ostariophysi</taxon>
        <taxon>Siluriformes</taxon>
        <taxon>Sisoridae</taxon>
        <taxon>Sisorinae</taxon>
        <taxon>Bagarius</taxon>
    </lineage>
</organism>
<dbReference type="AlphaFoldDB" id="A0A556V318"/>
<feature type="domain" description="GATA-type" evidence="3">
    <location>
        <begin position="11"/>
        <end position="41"/>
    </location>
</feature>
<evidence type="ECO:0000256" key="1">
    <source>
        <dbReference type="PROSITE-ProRule" id="PRU00094"/>
    </source>
</evidence>
<dbReference type="GO" id="GO:0043565">
    <property type="term" value="F:sequence-specific DNA binding"/>
    <property type="evidence" value="ECO:0007669"/>
    <property type="project" value="InterPro"/>
</dbReference>
<dbReference type="Proteomes" id="UP000319801">
    <property type="component" value="Unassembled WGS sequence"/>
</dbReference>